<keyword evidence="3" id="KW-1185">Reference proteome</keyword>
<dbReference type="Proteomes" id="UP000219338">
    <property type="component" value="Unassembled WGS sequence"/>
</dbReference>
<dbReference type="STRING" id="47428.A0A284QKZ5"/>
<evidence type="ECO:0000313" key="2">
    <source>
        <dbReference type="EMBL" id="SJK97103.1"/>
    </source>
</evidence>
<sequence length="646" mass="74673">MPPRKRVQIEFPMNASNEMIKVGKRSSRGGLTQLADMPLDIWFEVFGWLDPVDLLQLARSTKSIRKVLMSCSSASAWKAARSNIPGLPEPAPGMSEPAWANLIFTSRCHVCMNANVRNIEFVFGIRICARCMDSHVKPVRLIRTSDPKLTNKFATLVPLRPGTKKPYIGEPMCYQGNVDRVAQCYSSFNDEEKKKYRAERRELLLHHTAHVERSEKWLVAYEKDREKDQRQVRSGRLYSILEKLGELGYLTEFDQMSDDQMYAFIKHRLVFQNRLLTERIWLNIKDEIIAYMEDIRTTRLEREHDQVIRPRKTLLAKVVRDYTTSASHYPYAQVLPGLADFYTFKPIKEILERPVDMVVDADTFSPLIPSLPALCDEWRSSLDGQLLARLPNPGGINSTEYLSLAQNVLLCSTCNTPQFYPQVLAHRCLTEVSVERSKSDNCAKRDPTLVIKLPFSSYPDRYRQSWSAEGLLLDEQLTKIMKDIIRLLGLDPNTATAADLDDLRTYFRCLTCPSVCANNMGIFVSDDEDQTFRLLGWRRYVDHLLRMKDHYESLELDTHVKLMSLEETKGSEYIILSTEQDTKHWLCLHCRDTDREKKPDTRLHMKMHAQKVHKVEAPEVNKDYYQQFAVPPLLPRSTVNITTELE</sequence>
<dbReference type="CDD" id="cd09917">
    <property type="entry name" value="F-box_SF"/>
    <property type="match status" value="1"/>
</dbReference>
<gene>
    <name evidence="2" type="ORF">ARMOST_00353</name>
</gene>
<dbReference type="OMA" id="ICARCMD"/>
<dbReference type="InterPro" id="IPR036047">
    <property type="entry name" value="F-box-like_dom_sf"/>
</dbReference>
<dbReference type="SUPFAM" id="SSF81383">
    <property type="entry name" value="F-box domain"/>
    <property type="match status" value="1"/>
</dbReference>
<name>A0A284QKZ5_ARMOS</name>
<evidence type="ECO:0000259" key="1">
    <source>
        <dbReference type="PROSITE" id="PS50181"/>
    </source>
</evidence>
<feature type="domain" description="F-box" evidence="1">
    <location>
        <begin position="31"/>
        <end position="80"/>
    </location>
</feature>
<dbReference type="Pfam" id="PF00646">
    <property type="entry name" value="F-box"/>
    <property type="match status" value="1"/>
</dbReference>
<organism evidence="2 3">
    <name type="scientific">Armillaria ostoyae</name>
    <name type="common">Armillaria root rot fungus</name>
    <dbReference type="NCBI Taxonomy" id="47428"/>
    <lineage>
        <taxon>Eukaryota</taxon>
        <taxon>Fungi</taxon>
        <taxon>Dikarya</taxon>
        <taxon>Basidiomycota</taxon>
        <taxon>Agaricomycotina</taxon>
        <taxon>Agaricomycetes</taxon>
        <taxon>Agaricomycetidae</taxon>
        <taxon>Agaricales</taxon>
        <taxon>Marasmiineae</taxon>
        <taxon>Physalacriaceae</taxon>
        <taxon>Armillaria</taxon>
    </lineage>
</organism>
<dbReference type="AlphaFoldDB" id="A0A284QKZ5"/>
<accession>A0A284QKZ5</accession>
<protein>
    <recommendedName>
        <fullName evidence="1">F-box domain-containing protein</fullName>
    </recommendedName>
</protein>
<dbReference type="InterPro" id="IPR001810">
    <property type="entry name" value="F-box_dom"/>
</dbReference>
<dbReference type="EMBL" id="FUEG01000001">
    <property type="protein sequence ID" value="SJK97103.1"/>
    <property type="molecule type" value="Genomic_DNA"/>
</dbReference>
<evidence type="ECO:0000313" key="3">
    <source>
        <dbReference type="Proteomes" id="UP000219338"/>
    </source>
</evidence>
<dbReference type="PROSITE" id="PS50181">
    <property type="entry name" value="FBOX"/>
    <property type="match status" value="1"/>
</dbReference>
<reference evidence="3" key="1">
    <citation type="journal article" date="2017" name="Nat. Ecol. Evol.">
        <title>Genome expansion and lineage-specific genetic innovations in the forest pathogenic fungi Armillaria.</title>
        <authorList>
            <person name="Sipos G."/>
            <person name="Prasanna A.N."/>
            <person name="Walter M.C."/>
            <person name="O'Connor E."/>
            <person name="Balint B."/>
            <person name="Krizsan K."/>
            <person name="Kiss B."/>
            <person name="Hess J."/>
            <person name="Varga T."/>
            <person name="Slot J."/>
            <person name="Riley R."/>
            <person name="Boka B."/>
            <person name="Rigling D."/>
            <person name="Barry K."/>
            <person name="Lee J."/>
            <person name="Mihaltcheva S."/>
            <person name="LaButti K."/>
            <person name="Lipzen A."/>
            <person name="Waldron R."/>
            <person name="Moloney N.M."/>
            <person name="Sperisen C."/>
            <person name="Kredics L."/>
            <person name="Vagvoelgyi C."/>
            <person name="Patrignani A."/>
            <person name="Fitzpatrick D."/>
            <person name="Nagy I."/>
            <person name="Doyle S."/>
            <person name="Anderson J.B."/>
            <person name="Grigoriev I.V."/>
            <person name="Gueldener U."/>
            <person name="Muensterkoetter M."/>
            <person name="Nagy L.G."/>
        </authorList>
    </citation>
    <scope>NUCLEOTIDE SEQUENCE [LARGE SCALE GENOMIC DNA]</scope>
    <source>
        <strain evidence="3">C18/9</strain>
    </source>
</reference>
<proteinExistence type="predicted"/>
<dbReference type="OrthoDB" id="2322499at2759"/>